<name>A0AAU8MIA6_9CAUD</name>
<reference evidence="1" key="1">
    <citation type="submission" date="2024-06" db="EMBL/GenBank/DDBJ databases">
        <title>Intestivirid acquisition increases across infancy in a wild primate population.</title>
        <authorList>
            <person name="Schneider-Creas I.A."/>
            <person name="Moya I.L."/>
            <person name="Chiou K.L."/>
            <person name="Baniel A."/>
            <person name="Azanaw Haile A."/>
            <person name="Kebede F."/>
            <person name="Abebe B."/>
            <person name="Snyder-Mackler N."/>
            <person name="Varsani A."/>
        </authorList>
    </citation>
    <scope>NUCLEOTIDE SEQUENCE</scope>
    <source>
        <strain evidence="1">Int_RNL_2018_0288_CRY</strain>
    </source>
</reference>
<proteinExistence type="predicted"/>
<accession>A0AAU8MIA6</accession>
<evidence type="ECO:0000313" key="1">
    <source>
        <dbReference type="EMBL" id="XCO00589.1"/>
    </source>
</evidence>
<sequence>MLYLLILITLNFKIMYIVIKDAQAERLEHKVHKLKELACDIMNCLFEAKDEETRTTHEEYGLAPTRKYPKRTRYDMEDYEEDYEEDYKEDYRHENPRMKFRGKRY</sequence>
<protein>
    <submittedName>
        <fullName evidence="1">Uncharacterized protein</fullName>
    </submittedName>
</protein>
<dbReference type="EMBL" id="PP965500">
    <property type="protein sequence ID" value="XCO00589.1"/>
    <property type="molecule type" value="Genomic_DNA"/>
</dbReference>
<organism evidence="1">
    <name type="scientific">Geladintestivirus 2</name>
    <dbReference type="NCBI Taxonomy" id="3233134"/>
    <lineage>
        <taxon>Viruses</taxon>
        <taxon>Duplodnaviria</taxon>
        <taxon>Heunggongvirae</taxon>
        <taxon>Uroviricota</taxon>
        <taxon>Caudoviricetes</taxon>
        <taxon>Crassvirales</taxon>
    </lineage>
</organism>